<dbReference type="OrthoDB" id="2806188at2"/>
<evidence type="ECO:0000256" key="1">
    <source>
        <dbReference type="SAM" id="Phobius"/>
    </source>
</evidence>
<protein>
    <recommendedName>
        <fullName evidence="2">CAAX prenyl protease 2/Lysostaphin resistance protein A-like domain-containing protein</fullName>
    </recommendedName>
</protein>
<accession>A0A1C0YZG6</accession>
<dbReference type="GO" id="GO:0004175">
    <property type="term" value="F:endopeptidase activity"/>
    <property type="evidence" value="ECO:0007669"/>
    <property type="project" value="UniProtKB-ARBA"/>
</dbReference>
<dbReference type="Proteomes" id="UP000093482">
    <property type="component" value="Unassembled WGS sequence"/>
</dbReference>
<evidence type="ECO:0000313" key="4">
    <source>
        <dbReference type="Proteomes" id="UP000093482"/>
    </source>
</evidence>
<keyword evidence="4" id="KW-1185">Reference proteome</keyword>
<evidence type="ECO:0000259" key="2">
    <source>
        <dbReference type="Pfam" id="PF02517"/>
    </source>
</evidence>
<feature type="transmembrane region" description="Helical" evidence="1">
    <location>
        <begin position="110"/>
        <end position="129"/>
    </location>
</feature>
<feature type="transmembrane region" description="Helical" evidence="1">
    <location>
        <begin position="141"/>
        <end position="161"/>
    </location>
</feature>
<dbReference type="RefSeq" id="WP_066462370.1">
    <property type="nucleotide sequence ID" value="NZ_MATO01000015.1"/>
</dbReference>
<comment type="caution">
    <text evidence="3">The sequence shown here is derived from an EMBL/GenBank/DDBJ whole genome shotgun (WGS) entry which is preliminary data.</text>
</comment>
<feature type="transmembrane region" description="Helical" evidence="1">
    <location>
        <begin position="20"/>
        <end position="44"/>
    </location>
</feature>
<gene>
    <name evidence="3" type="ORF">A6K76_06505</name>
</gene>
<evidence type="ECO:0000313" key="3">
    <source>
        <dbReference type="EMBL" id="OCS92529.1"/>
    </source>
</evidence>
<feature type="transmembrane region" description="Helical" evidence="1">
    <location>
        <begin position="205"/>
        <end position="225"/>
    </location>
</feature>
<keyword evidence="1" id="KW-1133">Transmembrane helix</keyword>
<reference evidence="3 4" key="1">
    <citation type="submission" date="2016-07" db="EMBL/GenBank/DDBJ databases">
        <title>Caryophanon latum genome sequencing.</title>
        <authorList>
            <person name="Verma A."/>
            <person name="Pal Y."/>
            <person name="Krishnamurthi S."/>
        </authorList>
    </citation>
    <scope>NUCLEOTIDE SEQUENCE [LARGE SCALE GENOMIC DNA]</scope>
    <source>
        <strain evidence="3 4">DSM 14151</strain>
    </source>
</reference>
<dbReference type="InterPro" id="IPR003675">
    <property type="entry name" value="Rce1/LyrA-like_dom"/>
</dbReference>
<proteinExistence type="predicted"/>
<feature type="transmembrane region" description="Helical" evidence="1">
    <location>
        <begin position="232"/>
        <end position="249"/>
    </location>
</feature>
<keyword evidence="1" id="KW-0812">Transmembrane</keyword>
<name>A0A1C0YZG6_9BACL</name>
<organism evidence="3 4">
    <name type="scientific">Caryophanon latum</name>
    <dbReference type="NCBI Taxonomy" id="33977"/>
    <lineage>
        <taxon>Bacteria</taxon>
        <taxon>Bacillati</taxon>
        <taxon>Bacillota</taxon>
        <taxon>Bacilli</taxon>
        <taxon>Bacillales</taxon>
        <taxon>Caryophanaceae</taxon>
        <taxon>Caryophanon</taxon>
    </lineage>
</organism>
<dbReference type="Pfam" id="PF02517">
    <property type="entry name" value="Rce1-like"/>
    <property type="match status" value="1"/>
</dbReference>
<feature type="transmembrane region" description="Helical" evidence="1">
    <location>
        <begin position="269"/>
        <end position="289"/>
    </location>
</feature>
<feature type="transmembrane region" description="Helical" evidence="1">
    <location>
        <begin position="64"/>
        <end position="89"/>
    </location>
</feature>
<feature type="transmembrane region" description="Helical" evidence="1">
    <location>
        <begin position="182"/>
        <end position="199"/>
    </location>
</feature>
<dbReference type="AlphaFoldDB" id="A0A1C0YZG6"/>
<feature type="domain" description="CAAX prenyl protease 2/Lysostaphin resistance protein A-like" evidence="2">
    <location>
        <begin position="144"/>
        <end position="243"/>
    </location>
</feature>
<dbReference type="EMBL" id="MATO01000015">
    <property type="protein sequence ID" value="OCS92529.1"/>
    <property type="molecule type" value="Genomic_DNA"/>
</dbReference>
<sequence length="307" mass="35006">MQKHYMLPSYGKNGWLRLLFFFLFSNIVMIASVLLFLLLVTTVSPTIEFIVDEADPRVISASPLVSFILEHIGLLIGFVALAFLTSWLLKRPWYTVLTSRSRFDFKKIGWAFGVFFIMLAAIQFIDYALHKDAYTLNLDGVGTFILFAILVVLLVPIQTTLEEFIYRGLGVQLVAKFTQQPFIIALIMGGIFGALHFGNPEMSMGALWIGLDYVFAGFFLTYMSVKFNATEYAIGAHAANNIFLYIFITSDDVVGANLPSLFYVDMSDATFYSFFIYSVLFNVLFYLLVRWHAHRHRQSLSQHDTYL</sequence>
<keyword evidence="1" id="KW-0472">Membrane</keyword>
<dbReference type="GO" id="GO:0080120">
    <property type="term" value="P:CAAX-box protein maturation"/>
    <property type="evidence" value="ECO:0007669"/>
    <property type="project" value="UniProtKB-ARBA"/>
</dbReference>